<organism evidence="1 2">
    <name type="scientific">Streptomyces tamarix</name>
    <dbReference type="NCBI Taxonomy" id="3078565"/>
    <lineage>
        <taxon>Bacteria</taxon>
        <taxon>Bacillati</taxon>
        <taxon>Actinomycetota</taxon>
        <taxon>Actinomycetes</taxon>
        <taxon>Kitasatosporales</taxon>
        <taxon>Streptomycetaceae</taxon>
        <taxon>Streptomyces</taxon>
    </lineage>
</organism>
<comment type="caution">
    <text evidence="1">The sequence shown here is derived from an EMBL/GenBank/DDBJ whole genome shotgun (WGS) entry which is preliminary data.</text>
</comment>
<evidence type="ECO:0000313" key="1">
    <source>
        <dbReference type="EMBL" id="MDT9684952.1"/>
    </source>
</evidence>
<dbReference type="Proteomes" id="UP001250181">
    <property type="component" value="Unassembled WGS sequence"/>
</dbReference>
<protein>
    <submittedName>
        <fullName evidence="1">Uncharacterized protein</fullName>
    </submittedName>
</protein>
<keyword evidence="2" id="KW-1185">Reference proteome</keyword>
<name>A0ABU3QRD6_9ACTN</name>
<proteinExistence type="predicted"/>
<gene>
    <name evidence="1" type="ORF">RND61_23250</name>
</gene>
<sequence>MSWADGKITAVREVPTGVPAYAPDDVVCPQGRDKVVDAYDAADVQQCAQQLVQADSAGR</sequence>
<reference evidence="1 2" key="1">
    <citation type="submission" date="2023-09" db="EMBL/GenBank/DDBJ databases">
        <title>Streptomyces sp. nov.: A antagonism against Alternaria gaisen Producing Streptochlin, Isolated from Tamarix root soil.</title>
        <authorList>
            <person name="Chen Y."/>
        </authorList>
    </citation>
    <scope>NUCLEOTIDE SEQUENCE [LARGE SCALE GENOMIC DNA]</scope>
    <source>
        <strain evidence="1 2">TRM76323</strain>
    </source>
</reference>
<dbReference type="RefSeq" id="WP_315880000.1">
    <property type="nucleotide sequence ID" value="NZ_JAWCTQ010000034.1"/>
</dbReference>
<evidence type="ECO:0000313" key="2">
    <source>
        <dbReference type="Proteomes" id="UP001250181"/>
    </source>
</evidence>
<accession>A0ABU3QRD6</accession>
<dbReference type="EMBL" id="JAWCTQ010000034">
    <property type="protein sequence ID" value="MDT9684952.1"/>
    <property type="molecule type" value="Genomic_DNA"/>
</dbReference>